<reference evidence="2 3" key="1">
    <citation type="journal article" date="2011" name="PLoS Pathog.">
        <title>Dynamic evolution of pathogenicity revealed by sequencing and comparative genomics of 19 Pseudomonas syringae isolates.</title>
        <authorList>
            <person name="Baltrus D.A."/>
            <person name="Nishimura M.T."/>
            <person name="Romanchuk A."/>
            <person name="Chang J.H."/>
            <person name="Mukhtar M.S."/>
            <person name="Cherkis K."/>
            <person name="Roach J."/>
            <person name="Grant S.R."/>
            <person name="Jones C.D."/>
            <person name="Dangl J.L."/>
        </authorList>
    </citation>
    <scope>NUCLEOTIDE SEQUENCE [LARGE SCALE GENOMIC DNA]</scope>
    <source>
        <strain evidence="2 3">1704B</strain>
    </source>
</reference>
<protein>
    <submittedName>
        <fullName evidence="2">GGDEF domain-containing protein</fullName>
    </submittedName>
</protein>
<dbReference type="Proteomes" id="UP000004986">
    <property type="component" value="Unassembled WGS sequence"/>
</dbReference>
<name>F3GNX2_PSESJ</name>
<dbReference type="HOGENOM" id="CLU_3400796_0_0_6"/>
<keyword evidence="1" id="KW-0812">Transmembrane</keyword>
<dbReference type="EMBL" id="AEAI01003472">
    <property type="protein sequence ID" value="EGH48775.1"/>
    <property type="molecule type" value="Genomic_DNA"/>
</dbReference>
<evidence type="ECO:0000313" key="2">
    <source>
        <dbReference type="EMBL" id="EGH48775.1"/>
    </source>
</evidence>
<evidence type="ECO:0000256" key="1">
    <source>
        <dbReference type="SAM" id="Phobius"/>
    </source>
</evidence>
<feature type="transmembrane region" description="Helical" evidence="1">
    <location>
        <begin position="12"/>
        <end position="29"/>
    </location>
</feature>
<organism evidence="2 3">
    <name type="scientific">Pseudomonas syringae pv. pisi str. 1704B</name>
    <dbReference type="NCBI Taxonomy" id="629263"/>
    <lineage>
        <taxon>Bacteria</taxon>
        <taxon>Pseudomonadati</taxon>
        <taxon>Pseudomonadota</taxon>
        <taxon>Gammaproteobacteria</taxon>
        <taxon>Pseudomonadales</taxon>
        <taxon>Pseudomonadaceae</taxon>
        <taxon>Pseudomonas</taxon>
        <taxon>Pseudomonas syringae</taxon>
    </lineage>
</organism>
<dbReference type="AlphaFoldDB" id="F3GNX2"/>
<keyword evidence="1" id="KW-1133">Transmembrane helix</keyword>
<feature type="non-terminal residue" evidence="2">
    <location>
        <position position="1"/>
    </location>
</feature>
<keyword evidence="3" id="KW-1185">Reference proteome</keyword>
<proteinExistence type="predicted"/>
<sequence length="30" mass="3223">YQAFAPLNQKIFWISMAALVASLIGTLALA</sequence>
<evidence type="ECO:0000313" key="3">
    <source>
        <dbReference type="Proteomes" id="UP000004986"/>
    </source>
</evidence>
<keyword evidence="1" id="KW-0472">Membrane</keyword>
<comment type="caution">
    <text evidence="2">The sequence shown here is derived from an EMBL/GenBank/DDBJ whole genome shotgun (WGS) entry which is preliminary data.</text>
</comment>
<accession>F3GNX2</accession>
<gene>
    <name evidence="2" type="ORF">PSYPI_43196</name>
</gene>